<feature type="transmembrane region" description="Helical" evidence="8">
    <location>
        <begin position="100"/>
        <end position="121"/>
    </location>
</feature>
<evidence type="ECO:0000256" key="4">
    <source>
        <dbReference type="ARBA" id="ARBA00022475"/>
    </source>
</evidence>
<comment type="subcellular location">
    <subcellularLocation>
        <location evidence="1">Cell membrane</location>
        <topology evidence="1">Multi-pass membrane protein</topology>
    </subcellularLocation>
</comment>
<evidence type="ECO:0000256" key="5">
    <source>
        <dbReference type="ARBA" id="ARBA00022692"/>
    </source>
</evidence>
<feature type="transmembrane region" description="Helical" evidence="8">
    <location>
        <begin position="127"/>
        <end position="147"/>
    </location>
</feature>
<dbReference type="EMBL" id="JAPFFF010000003">
    <property type="protein sequence ID" value="KAK8894290.1"/>
    <property type="molecule type" value="Genomic_DNA"/>
</dbReference>
<evidence type="ECO:0000313" key="9">
    <source>
        <dbReference type="EMBL" id="KAK8894290.1"/>
    </source>
</evidence>
<evidence type="ECO:0000256" key="3">
    <source>
        <dbReference type="ARBA" id="ARBA00022448"/>
    </source>
</evidence>
<keyword evidence="7 8" id="KW-0472">Membrane</keyword>
<accession>A0ABR2KWE7</accession>
<keyword evidence="6 8" id="KW-1133">Transmembrane helix</keyword>
<feature type="transmembrane region" description="Helical" evidence="8">
    <location>
        <begin position="178"/>
        <end position="200"/>
    </location>
</feature>
<evidence type="ECO:0000256" key="7">
    <source>
        <dbReference type="ARBA" id="ARBA00023136"/>
    </source>
</evidence>
<dbReference type="Proteomes" id="UP001470230">
    <property type="component" value="Unassembled WGS sequence"/>
</dbReference>
<evidence type="ECO:0000256" key="8">
    <source>
        <dbReference type="SAM" id="Phobius"/>
    </source>
</evidence>
<feature type="transmembrane region" description="Helical" evidence="8">
    <location>
        <begin position="306"/>
        <end position="325"/>
    </location>
</feature>
<dbReference type="InterPro" id="IPR004776">
    <property type="entry name" value="Mem_transp_PIN-like"/>
</dbReference>
<protein>
    <submittedName>
        <fullName evidence="9">Intracellular auxin transport</fullName>
    </submittedName>
</protein>
<evidence type="ECO:0000256" key="6">
    <source>
        <dbReference type="ARBA" id="ARBA00022989"/>
    </source>
</evidence>
<dbReference type="Gene3D" id="1.20.1530.20">
    <property type="match status" value="1"/>
</dbReference>
<reference evidence="9 10" key="1">
    <citation type="submission" date="2024-04" db="EMBL/GenBank/DDBJ databases">
        <title>Tritrichomonas musculus Genome.</title>
        <authorList>
            <person name="Alves-Ferreira E."/>
            <person name="Grigg M."/>
            <person name="Lorenzi H."/>
            <person name="Galac M."/>
        </authorList>
    </citation>
    <scope>NUCLEOTIDE SEQUENCE [LARGE SCALE GENOMIC DNA]</scope>
    <source>
        <strain evidence="9 10">EAF2021</strain>
    </source>
</reference>
<feature type="transmembrane region" description="Helical" evidence="8">
    <location>
        <begin position="220"/>
        <end position="243"/>
    </location>
</feature>
<dbReference type="InterPro" id="IPR038770">
    <property type="entry name" value="Na+/solute_symporter_sf"/>
</dbReference>
<sequence>MVDYVNVIQIGLSILVIIAFGFIGFKFKFMPMSAISTMNLFLFKVCYLCLIARNLSKKKIRELNFMPFVVGTMTTISTYVVFCLFFLLPFKDKFKNYLSAVLPCAFVNYLVIGFPIFNSMWDPSENIMVPIISLSNDLITTPIYLILSNIYLVRRQPTEAEPGDAPVKKKSAFDIFKVVIIQIISSPIIIGNVLGIIWSATGWKLPTFLISLMDYLGDEVLGICLICVGGFIAQNSIVACHWLKFLCCLFVRHVLSPLFTAIFCFAFKLSNKLSRQCILMSCLPTGTTSFIMSSISGIGPGVSSTMIFWSTILCVPFLLIWIEVLDNLHLFVEENTI</sequence>
<comment type="caution">
    <text evidence="9">The sequence shown here is derived from an EMBL/GenBank/DDBJ whole genome shotgun (WGS) entry which is preliminary data.</text>
</comment>
<evidence type="ECO:0000313" key="10">
    <source>
        <dbReference type="Proteomes" id="UP001470230"/>
    </source>
</evidence>
<keyword evidence="4" id="KW-1003">Cell membrane</keyword>
<organism evidence="9 10">
    <name type="scientific">Tritrichomonas musculus</name>
    <dbReference type="NCBI Taxonomy" id="1915356"/>
    <lineage>
        <taxon>Eukaryota</taxon>
        <taxon>Metamonada</taxon>
        <taxon>Parabasalia</taxon>
        <taxon>Tritrichomonadida</taxon>
        <taxon>Tritrichomonadidae</taxon>
        <taxon>Tritrichomonas</taxon>
    </lineage>
</organism>
<evidence type="ECO:0000256" key="2">
    <source>
        <dbReference type="ARBA" id="ARBA00010145"/>
    </source>
</evidence>
<evidence type="ECO:0000256" key="1">
    <source>
        <dbReference type="ARBA" id="ARBA00004651"/>
    </source>
</evidence>
<keyword evidence="3" id="KW-0813">Transport</keyword>
<feature type="transmembrane region" description="Helical" evidence="8">
    <location>
        <begin position="68"/>
        <end position="88"/>
    </location>
</feature>
<feature type="transmembrane region" description="Helical" evidence="8">
    <location>
        <begin position="250"/>
        <end position="270"/>
    </location>
</feature>
<feature type="transmembrane region" description="Helical" evidence="8">
    <location>
        <begin position="6"/>
        <end position="25"/>
    </location>
</feature>
<dbReference type="PANTHER" id="PTHR36838:SF3">
    <property type="entry name" value="TRANSPORTER AUXIN EFFLUX CARRIER EC FAMILY"/>
    <property type="match status" value="1"/>
</dbReference>
<proteinExistence type="inferred from homology"/>
<name>A0ABR2KWE7_9EUKA</name>
<dbReference type="PANTHER" id="PTHR36838">
    <property type="entry name" value="AUXIN EFFLUX CARRIER FAMILY PROTEIN"/>
    <property type="match status" value="1"/>
</dbReference>
<comment type="similarity">
    <text evidence="2">Belongs to the auxin efflux carrier (TC 2.A.69) family.</text>
</comment>
<feature type="transmembrane region" description="Helical" evidence="8">
    <location>
        <begin position="37"/>
        <end position="56"/>
    </location>
</feature>
<keyword evidence="5 8" id="KW-0812">Transmembrane</keyword>
<dbReference type="Pfam" id="PF03547">
    <property type="entry name" value="Mem_trans"/>
    <property type="match status" value="1"/>
</dbReference>
<keyword evidence="10" id="KW-1185">Reference proteome</keyword>
<gene>
    <name evidence="9" type="ORF">M9Y10_022725</name>
</gene>